<dbReference type="Proteomes" id="UP000306340">
    <property type="component" value="Unassembled WGS sequence"/>
</dbReference>
<proteinExistence type="predicted"/>
<gene>
    <name evidence="1" type="ORF">FAZ78_25570</name>
</gene>
<protein>
    <submittedName>
        <fullName evidence="1">Uncharacterized protein</fullName>
    </submittedName>
</protein>
<dbReference type="EMBL" id="SWAU01000607">
    <property type="protein sequence ID" value="TKA93861.1"/>
    <property type="molecule type" value="Genomic_DNA"/>
</dbReference>
<comment type="caution">
    <text evidence="1">The sequence shown here is derived from an EMBL/GenBank/DDBJ whole genome shotgun (WGS) entry which is preliminary data.</text>
</comment>
<reference evidence="1 2" key="1">
    <citation type="submission" date="2019-04" db="EMBL/GenBank/DDBJ databases">
        <title>Crypto-aerobic microbial life in anoxic (sulfidic) marine sediments.</title>
        <authorList>
            <person name="Bhattacharya S."/>
            <person name="Roy C."/>
            <person name="Mondal N."/>
            <person name="Sarkar J."/>
            <person name="Mandal S."/>
            <person name="Rameez M.J."/>
            <person name="Ghosh W."/>
        </authorList>
    </citation>
    <scope>NUCLEOTIDE SEQUENCE [LARGE SCALE GENOMIC DNA]</scope>
    <source>
        <strain evidence="1 2">SBBC</strain>
    </source>
</reference>
<name>A0A4U0YVH7_9RHOB</name>
<sequence>MLAGLRGELLKPEAYESFRDRFAVRLKASQGAAEDQLRIHDERVRELETSHRNLLRAIETGADPSVLVARLNAVDAELKEMNGKRGEIHPPNVELPENLPELYRKRWFLPSGSPLAVACGRSGWRSIAV</sequence>
<evidence type="ECO:0000313" key="2">
    <source>
        <dbReference type="Proteomes" id="UP000306340"/>
    </source>
</evidence>
<evidence type="ECO:0000313" key="1">
    <source>
        <dbReference type="EMBL" id="TKA93861.1"/>
    </source>
</evidence>
<organism evidence="1 2">
    <name type="scientific">Cereibacter changlensis</name>
    <dbReference type="NCBI Taxonomy" id="402884"/>
    <lineage>
        <taxon>Bacteria</taxon>
        <taxon>Pseudomonadati</taxon>
        <taxon>Pseudomonadota</taxon>
        <taxon>Alphaproteobacteria</taxon>
        <taxon>Rhodobacterales</taxon>
        <taxon>Paracoccaceae</taxon>
        <taxon>Cereibacter</taxon>
    </lineage>
</organism>
<dbReference type="RefSeq" id="WP_136794874.1">
    <property type="nucleotide sequence ID" value="NZ_SWAU01000607.1"/>
</dbReference>
<accession>A0A4U0YVH7</accession>
<dbReference type="AlphaFoldDB" id="A0A4U0YVH7"/>